<dbReference type="EMBL" id="QRWP01000008">
    <property type="protein sequence ID" value="RGT32200.1"/>
    <property type="molecule type" value="Genomic_DNA"/>
</dbReference>
<accession>A0A412N3A6</accession>
<dbReference type="AlphaFoldDB" id="A0A412N3A6"/>
<gene>
    <name evidence="1" type="ORF">DWX38_10040</name>
</gene>
<evidence type="ECO:0000313" key="2">
    <source>
        <dbReference type="Proteomes" id="UP000285159"/>
    </source>
</evidence>
<comment type="caution">
    <text evidence="1">The sequence shown here is derived from an EMBL/GenBank/DDBJ whole genome shotgun (WGS) entry which is preliminary data.</text>
</comment>
<dbReference type="Proteomes" id="UP000285159">
    <property type="component" value="Unassembled WGS sequence"/>
</dbReference>
<name>A0A412N3A6_9BACE</name>
<organism evidence="1 2">
    <name type="scientific">Bacteroides clarus</name>
    <dbReference type="NCBI Taxonomy" id="626929"/>
    <lineage>
        <taxon>Bacteria</taxon>
        <taxon>Pseudomonadati</taxon>
        <taxon>Bacteroidota</taxon>
        <taxon>Bacteroidia</taxon>
        <taxon>Bacteroidales</taxon>
        <taxon>Bacteroidaceae</taxon>
        <taxon>Bacteroides</taxon>
    </lineage>
</organism>
<evidence type="ECO:0000313" key="1">
    <source>
        <dbReference type="EMBL" id="RGT32200.1"/>
    </source>
</evidence>
<proteinExistence type="predicted"/>
<protein>
    <submittedName>
        <fullName evidence="1">Uncharacterized protein</fullName>
    </submittedName>
</protein>
<dbReference type="RefSeq" id="WP_117943566.1">
    <property type="nucleotide sequence ID" value="NZ_CABIZW010000001.1"/>
</dbReference>
<reference evidence="1 2" key="1">
    <citation type="submission" date="2018-08" db="EMBL/GenBank/DDBJ databases">
        <title>A genome reference for cultivated species of the human gut microbiota.</title>
        <authorList>
            <person name="Zou Y."/>
            <person name="Xue W."/>
            <person name="Luo G."/>
        </authorList>
    </citation>
    <scope>NUCLEOTIDE SEQUENCE [LARGE SCALE GENOMIC DNA]</scope>
    <source>
        <strain evidence="1 2">AF19-1AC</strain>
    </source>
</reference>
<sequence length="348" mass="39830">MKSKLYFSIQMEYFNFEDLVGDLKNLNEEQKYWMVRTMGGAYYGEFIRGNYIAVGYNNISLGDLQHLPETDNAAKEVLKAMFHHRYPDIRNSGYPVAQILRFARDIRQGDVVIIPSSGASHVAIGIIDGNMYEENTPIIDDEHHCDFKKRRHIKWRYFGRRATLPPALQLMFTSRHILSDVSNYASYIDSVIHDCYVKEDVMNLVLKIRTQKEVSLDDFCDLKAVSLLIDDFCQNYNISSEAPLNMKVQMESPGWLRLSTKGIGKLLLFGLFTTILTGGGVKFNKKDGLDIYTNGIGGIINDYLDRKADRELVRAAARAMDSLQIKTPEDMQPIIEILNAKNEGRRNY</sequence>